<organism evidence="2 3">
    <name type="scientific">Mucilaginibacter segetis</name>
    <dbReference type="NCBI Taxonomy" id="2793071"/>
    <lineage>
        <taxon>Bacteria</taxon>
        <taxon>Pseudomonadati</taxon>
        <taxon>Bacteroidota</taxon>
        <taxon>Sphingobacteriia</taxon>
        <taxon>Sphingobacteriales</taxon>
        <taxon>Sphingobacteriaceae</taxon>
        <taxon>Mucilaginibacter</taxon>
    </lineage>
</organism>
<feature type="chain" id="PRO_5037482142" description="DUF4412 domain-containing protein" evidence="1">
    <location>
        <begin position="24"/>
        <end position="215"/>
    </location>
</feature>
<sequence>MKIKLFTVALGMVLSATAITASAQKKIDEGVATFDMNMQGQSVEAKHYFTKDSSAVAFSAGPANIRVISDAGFKYYAVIVDVPVASIEKAAIAKPAEVEEVTSKFPVLTFAPTTETKVISGFNCKKVVATDTKTNKTYDIWVTNDISVPSTGFSKYYEKIGGYPVQFTTFQDGQTSEVTVKSVTAEKAPAGTFGIPAGFDKITLDDLKAMSGGGR</sequence>
<feature type="signal peptide" evidence="1">
    <location>
        <begin position="1"/>
        <end position="23"/>
    </location>
</feature>
<accession>A0A934PQX2</accession>
<keyword evidence="1" id="KW-0732">Signal</keyword>
<keyword evidence="3" id="KW-1185">Reference proteome</keyword>
<evidence type="ECO:0008006" key="4">
    <source>
        <dbReference type="Google" id="ProtNLM"/>
    </source>
</evidence>
<dbReference type="Proteomes" id="UP000613193">
    <property type="component" value="Unassembled WGS sequence"/>
</dbReference>
<dbReference type="EMBL" id="JAEHFW010000001">
    <property type="protein sequence ID" value="MBK0379113.1"/>
    <property type="molecule type" value="Genomic_DNA"/>
</dbReference>
<dbReference type="AlphaFoldDB" id="A0A934PQX2"/>
<evidence type="ECO:0000313" key="3">
    <source>
        <dbReference type="Proteomes" id="UP000613193"/>
    </source>
</evidence>
<dbReference type="RefSeq" id="WP_200065553.1">
    <property type="nucleotide sequence ID" value="NZ_JAEHFW010000001.1"/>
</dbReference>
<gene>
    <name evidence="2" type="ORF">I5M19_07335</name>
</gene>
<proteinExistence type="predicted"/>
<evidence type="ECO:0000256" key="1">
    <source>
        <dbReference type="SAM" id="SignalP"/>
    </source>
</evidence>
<reference evidence="2" key="1">
    <citation type="submission" date="2020-12" db="EMBL/GenBank/DDBJ databases">
        <title>Bacterial novel species Mucilaginibacter sp. SD-g isolated from soil.</title>
        <authorList>
            <person name="Jung H.-Y."/>
        </authorList>
    </citation>
    <scope>NUCLEOTIDE SEQUENCE</scope>
    <source>
        <strain evidence="2">SD-g</strain>
    </source>
</reference>
<name>A0A934PQX2_9SPHI</name>
<comment type="caution">
    <text evidence="2">The sequence shown here is derived from an EMBL/GenBank/DDBJ whole genome shotgun (WGS) entry which is preliminary data.</text>
</comment>
<protein>
    <recommendedName>
        <fullName evidence="4">DUF4412 domain-containing protein</fullName>
    </recommendedName>
</protein>
<evidence type="ECO:0000313" key="2">
    <source>
        <dbReference type="EMBL" id="MBK0379113.1"/>
    </source>
</evidence>